<reference evidence="2 3" key="1">
    <citation type="journal article" date="2015" name="BMC Genomics">
        <title>Gene expression during zombie ant biting behavior reflects the complexity underlying fungal parasitic behavioral manipulation.</title>
        <authorList>
            <person name="de Bekker C."/>
            <person name="Ohm R.A."/>
            <person name="Loreto R.G."/>
            <person name="Sebastian A."/>
            <person name="Albert I."/>
            <person name="Merrow M."/>
            <person name="Brachmann A."/>
            <person name="Hughes D.P."/>
        </authorList>
    </citation>
    <scope>NUCLEOTIDE SEQUENCE [LARGE SCALE GENOMIC DNA]</scope>
    <source>
        <strain evidence="2 3">SC16a</strain>
    </source>
</reference>
<evidence type="ECO:0000256" key="1">
    <source>
        <dbReference type="SAM" id="MobiDB-lite"/>
    </source>
</evidence>
<evidence type="ECO:0000313" key="3">
    <source>
        <dbReference type="Proteomes" id="UP000037136"/>
    </source>
</evidence>
<feature type="compositionally biased region" description="Low complexity" evidence="1">
    <location>
        <begin position="9"/>
        <end position="33"/>
    </location>
</feature>
<dbReference type="Proteomes" id="UP000037136">
    <property type="component" value="Unassembled WGS sequence"/>
</dbReference>
<dbReference type="EMBL" id="LAZP02000335">
    <property type="protein sequence ID" value="PFH58042.1"/>
    <property type="molecule type" value="Genomic_DNA"/>
</dbReference>
<proteinExistence type="predicted"/>
<feature type="region of interest" description="Disordered" evidence="1">
    <location>
        <begin position="70"/>
        <end position="97"/>
    </location>
</feature>
<dbReference type="AlphaFoldDB" id="A0A2A9PAU0"/>
<protein>
    <submittedName>
        <fullName evidence="2">Uncharacterized protein</fullName>
    </submittedName>
</protein>
<feature type="region of interest" description="Disordered" evidence="1">
    <location>
        <begin position="1"/>
        <end position="33"/>
    </location>
</feature>
<name>A0A2A9PAU0_OPHUN</name>
<accession>A0A2A9PAU0</accession>
<keyword evidence="3" id="KW-1185">Reference proteome</keyword>
<evidence type="ECO:0000313" key="2">
    <source>
        <dbReference type="EMBL" id="PFH58042.1"/>
    </source>
</evidence>
<organism evidence="2 3">
    <name type="scientific">Ophiocordyceps unilateralis</name>
    <name type="common">Zombie-ant fungus</name>
    <name type="synonym">Torrubia unilateralis</name>
    <dbReference type="NCBI Taxonomy" id="268505"/>
    <lineage>
        <taxon>Eukaryota</taxon>
        <taxon>Fungi</taxon>
        <taxon>Dikarya</taxon>
        <taxon>Ascomycota</taxon>
        <taxon>Pezizomycotina</taxon>
        <taxon>Sordariomycetes</taxon>
        <taxon>Hypocreomycetidae</taxon>
        <taxon>Hypocreales</taxon>
        <taxon>Ophiocordycipitaceae</taxon>
        <taxon>Ophiocordyceps</taxon>
    </lineage>
</organism>
<gene>
    <name evidence="2" type="ORF">XA68_14228</name>
</gene>
<reference evidence="2 3" key="2">
    <citation type="journal article" date="2017" name="Sci. Rep.">
        <title>Ant-infecting Ophiocordyceps genomes reveal a high diversity of potential behavioral manipulation genes and a possible major role for enterotoxins.</title>
        <authorList>
            <person name="de Bekker C."/>
            <person name="Ohm R.A."/>
            <person name="Evans H.C."/>
            <person name="Brachmann A."/>
            <person name="Hughes D.P."/>
        </authorList>
    </citation>
    <scope>NUCLEOTIDE SEQUENCE [LARGE SCALE GENOMIC DNA]</scope>
    <source>
        <strain evidence="2 3">SC16a</strain>
    </source>
</reference>
<sequence length="149" mass="16796">MSDPFAIFPSSSSSSSSHLLSIHSSRPSRSSPSHRSLVKVFLDPLLRQPSHLRTPPTLLARLIISTLRRDMGRRQRQTRKMSILAHAQGPRSNHKHDSQVAVLDGAEYRFIHVAASCPASRSASRHASLFPSRCRLFSRRPREHSKKED</sequence>
<comment type="caution">
    <text evidence="2">The sequence shown here is derived from an EMBL/GenBank/DDBJ whole genome shotgun (WGS) entry which is preliminary data.</text>
</comment>